<gene>
    <name evidence="2" type="ORF">SAMN06297229_0543</name>
</gene>
<evidence type="ECO:0000313" key="3">
    <source>
        <dbReference type="Proteomes" id="UP000194450"/>
    </source>
</evidence>
<dbReference type="Proteomes" id="UP000194450">
    <property type="component" value="Unassembled WGS sequence"/>
</dbReference>
<evidence type="ECO:0000313" key="2">
    <source>
        <dbReference type="EMBL" id="SMQ61297.1"/>
    </source>
</evidence>
<keyword evidence="3" id="KW-1185">Reference proteome</keyword>
<organism evidence="2 3">
    <name type="scientific">Pseudidiomarina planktonica</name>
    <dbReference type="NCBI Taxonomy" id="1323738"/>
    <lineage>
        <taxon>Bacteria</taxon>
        <taxon>Pseudomonadati</taxon>
        <taxon>Pseudomonadota</taxon>
        <taxon>Gammaproteobacteria</taxon>
        <taxon>Alteromonadales</taxon>
        <taxon>Idiomarinaceae</taxon>
        <taxon>Pseudidiomarina</taxon>
    </lineage>
</organism>
<reference evidence="3" key="1">
    <citation type="submission" date="2017-04" db="EMBL/GenBank/DDBJ databases">
        <authorList>
            <person name="Varghese N."/>
            <person name="Submissions S."/>
        </authorList>
    </citation>
    <scope>NUCLEOTIDE SEQUENCE [LARGE SCALE GENOMIC DNA]</scope>
</reference>
<sequence length="148" mass="17239">MSMDDMADMEELHWKLSILGAIDVGIVVVNKNYQIQIWNEFMENHSGLLPSSVREQSLFKVCPEIDADWLQRKARVAWELGSRSFITWQQRPYVFRFGNYRPVTGRSEWMYQNITLLPLASPRGDIEHLCLIVYDVTEQAISSTERAN</sequence>
<dbReference type="SUPFAM" id="SSF55785">
    <property type="entry name" value="PYP-like sensor domain (PAS domain)"/>
    <property type="match status" value="1"/>
</dbReference>
<feature type="domain" description="PAS fold-4" evidence="1">
    <location>
        <begin position="21"/>
        <end position="139"/>
    </location>
</feature>
<dbReference type="EMBL" id="FXWH01000001">
    <property type="protein sequence ID" value="SMQ61297.1"/>
    <property type="molecule type" value="Genomic_DNA"/>
</dbReference>
<dbReference type="RefSeq" id="WP_234996244.1">
    <property type="nucleotide sequence ID" value="NZ_FXWH01000001.1"/>
</dbReference>
<dbReference type="InterPro" id="IPR013656">
    <property type="entry name" value="PAS_4"/>
</dbReference>
<proteinExistence type="predicted"/>
<dbReference type="Pfam" id="PF08448">
    <property type="entry name" value="PAS_4"/>
    <property type="match status" value="1"/>
</dbReference>
<dbReference type="AlphaFoldDB" id="A0A1Y6EFC6"/>
<name>A0A1Y6EFC6_9GAMM</name>
<dbReference type="Gene3D" id="3.30.450.20">
    <property type="entry name" value="PAS domain"/>
    <property type="match status" value="1"/>
</dbReference>
<protein>
    <submittedName>
        <fullName evidence="2">PAS fold-containing protein</fullName>
    </submittedName>
</protein>
<accession>A0A1Y6EFC6</accession>
<evidence type="ECO:0000259" key="1">
    <source>
        <dbReference type="Pfam" id="PF08448"/>
    </source>
</evidence>
<dbReference type="InterPro" id="IPR035965">
    <property type="entry name" value="PAS-like_dom_sf"/>
</dbReference>